<dbReference type="Proteomes" id="UP001055879">
    <property type="component" value="Linkage Group LG14"/>
</dbReference>
<name>A0ACB8Y503_ARCLA</name>
<reference evidence="1 2" key="2">
    <citation type="journal article" date="2022" name="Mol. Ecol. Resour.">
        <title>The genomes of chicory, endive, great burdock and yacon provide insights into Asteraceae paleo-polyploidization history and plant inulin production.</title>
        <authorList>
            <person name="Fan W."/>
            <person name="Wang S."/>
            <person name="Wang H."/>
            <person name="Wang A."/>
            <person name="Jiang F."/>
            <person name="Liu H."/>
            <person name="Zhao H."/>
            <person name="Xu D."/>
            <person name="Zhang Y."/>
        </authorList>
    </citation>
    <scope>NUCLEOTIDE SEQUENCE [LARGE SCALE GENOMIC DNA]</scope>
    <source>
        <strain evidence="2">cv. Niubang</strain>
    </source>
</reference>
<reference evidence="2" key="1">
    <citation type="journal article" date="2022" name="Mol. Ecol. Resour.">
        <title>The genomes of chicory, endive, great burdock and yacon provide insights into Asteraceae palaeo-polyploidization history and plant inulin production.</title>
        <authorList>
            <person name="Fan W."/>
            <person name="Wang S."/>
            <person name="Wang H."/>
            <person name="Wang A."/>
            <person name="Jiang F."/>
            <person name="Liu H."/>
            <person name="Zhao H."/>
            <person name="Xu D."/>
            <person name="Zhang Y."/>
        </authorList>
    </citation>
    <scope>NUCLEOTIDE SEQUENCE [LARGE SCALE GENOMIC DNA]</scope>
    <source>
        <strain evidence="2">cv. Niubang</strain>
    </source>
</reference>
<comment type="caution">
    <text evidence="1">The sequence shown here is derived from an EMBL/GenBank/DDBJ whole genome shotgun (WGS) entry which is preliminary data.</text>
</comment>
<evidence type="ECO:0000313" key="2">
    <source>
        <dbReference type="Proteomes" id="UP001055879"/>
    </source>
</evidence>
<proteinExistence type="predicted"/>
<evidence type="ECO:0000313" key="1">
    <source>
        <dbReference type="EMBL" id="KAI3678864.1"/>
    </source>
</evidence>
<accession>A0ACB8Y503</accession>
<gene>
    <name evidence="1" type="ORF">L6452_38168</name>
</gene>
<sequence length="117" mass="13617">MFFDYFSYLKITFVIANQVIIEAMEGEKIVHVVDLNADEPTQWRALLRDFNARPEGPPHLRITGVHQQKEVLDQMTHVLIEEAEKLDIPFQFNPIVSKIENLDVENETVVAATRHFR</sequence>
<protein>
    <submittedName>
        <fullName evidence="1">Uncharacterized protein</fullName>
    </submittedName>
</protein>
<organism evidence="1 2">
    <name type="scientific">Arctium lappa</name>
    <name type="common">Greater burdock</name>
    <name type="synonym">Lappa major</name>
    <dbReference type="NCBI Taxonomy" id="4217"/>
    <lineage>
        <taxon>Eukaryota</taxon>
        <taxon>Viridiplantae</taxon>
        <taxon>Streptophyta</taxon>
        <taxon>Embryophyta</taxon>
        <taxon>Tracheophyta</taxon>
        <taxon>Spermatophyta</taxon>
        <taxon>Magnoliopsida</taxon>
        <taxon>eudicotyledons</taxon>
        <taxon>Gunneridae</taxon>
        <taxon>Pentapetalae</taxon>
        <taxon>asterids</taxon>
        <taxon>campanulids</taxon>
        <taxon>Asterales</taxon>
        <taxon>Asteraceae</taxon>
        <taxon>Carduoideae</taxon>
        <taxon>Cardueae</taxon>
        <taxon>Arctiinae</taxon>
        <taxon>Arctium</taxon>
    </lineage>
</organism>
<dbReference type="EMBL" id="CM042060">
    <property type="protein sequence ID" value="KAI3678864.1"/>
    <property type="molecule type" value="Genomic_DNA"/>
</dbReference>
<keyword evidence="2" id="KW-1185">Reference proteome</keyword>